<protein>
    <submittedName>
        <fullName evidence="2">Uncharacterized protein</fullName>
    </submittedName>
</protein>
<sequence>MQSPVDLAFLFEEDKVTQARKNADAFSTKLYHEVATAALKKRPQQVESPLVRLPATKPSTSGYRQLRRQAYPFKKPERPVLSSHPHKDRNYSAQGKKGFRK</sequence>
<feature type="region of interest" description="Disordered" evidence="1">
    <location>
        <begin position="54"/>
        <end position="101"/>
    </location>
</feature>
<dbReference type="AlphaFoldDB" id="A0A5B7KEW2"/>
<dbReference type="EMBL" id="VSRR010137832">
    <property type="protein sequence ID" value="MPD03768.1"/>
    <property type="molecule type" value="Genomic_DNA"/>
</dbReference>
<organism evidence="2 3">
    <name type="scientific">Portunus trituberculatus</name>
    <name type="common">Swimming crab</name>
    <name type="synonym">Neptunus trituberculatus</name>
    <dbReference type="NCBI Taxonomy" id="210409"/>
    <lineage>
        <taxon>Eukaryota</taxon>
        <taxon>Metazoa</taxon>
        <taxon>Ecdysozoa</taxon>
        <taxon>Arthropoda</taxon>
        <taxon>Crustacea</taxon>
        <taxon>Multicrustacea</taxon>
        <taxon>Malacostraca</taxon>
        <taxon>Eumalacostraca</taxon>
        <taxon>Eucarida</taxon>
        <taxon>Decapoda</taxon>
        <taxon>Pleocyemata</taxon>
        <taxon>Brachyura</taxon>
        <taxon>Eubrachyura</taxon>
        <taxon>Portunoidea</taxon>
        <taxon>Portunidae</taxon>
        <taxon>Portuninae</taxon>
        <taxon>Portunus</taxon>
    </lineage>
</organism>
<evidence type="ECO:0000313" key="3">
    <source>
        <dbReference type="Proteomes" id="UP000324222"/>
    </source>
</evidence>
<name>A0A5B7KEW2_PORTR</name>
<evidence type="ECO:0000256" key="1">
    <source>
        <dbReference type="SAM" id="MobiDB-lite"/>
    </source>
</evidence>
<evidence type="ECO:0000313" key="2">
    <source>
        <dbReference type="EMBL" id="MPD03768.1"/>
    </source>
</evidence>
<dbReference type="Proteomes" id="UP000324222">
    <property type="component" value="Unassembled WGS sequence"/>
</dbReference>
<keyword evidence="3" id="KW-1185">Reference proteome</keyword>
<proteinExistence type="predicted"/>
<accession>A0A5B7KEW2</accession>
<reference evidence="2 3" key="1">
    <citation type="submission" date="2019-05" db="EMBL/GenBank/DDBJ databases">
        <title>Another draft genome of Portunus trituberculatus and its Hox gene families provides insights of decapod evolution.</title>
        <authorList>
            <person name="Jeong J.-H."/>
            <person name="Song I."/>
            <person name="Kim S."/>
            <person name="Choi T."/>
            <person name="Kim D."/>
            <person name="Ryu S."/>
            <person name="Kim W."/>
        </authorList>
    </citation>
    <scope>NUCLEOTIDE SEQUENCE [LARGE SCALE GENOMIC DNA]</scope>
    <source>
        <tissue evidence="2">Muscle</tissue>
    </source>
</reference>
<gene>
    <name evidence="2" type="ORF">E2C01_099422</name>
</gene>
<comment type="caution">
    <text evidence="2">The sequence shown here is derived from an EMBL/GenBank/DDBJ whole genome shotgun (WGS) entry which is preliminary data.</text>
</comment>